<dbReference type="AlphaFoldDB" id="A0ABD5NKS3"/>
<evidence type="ECO:0000256" key="4">
    <source>
        <dbReference type="ARBA" id="ARBA00023014"/>
    </source>
</evidence>
<keyword evidence="9" id="KW-1185">Reference proteome</keyword>
<evidence type="ECO:0000313" key="8">
    <source>
        <dbReference type="EMBL" id="MFC3957435.1"/>
    </source>
</evidence>
<dbReference type="PROSITE" id="PS51918">
    <property type="entry name" value="RADICAL_SAM"/>
    <property type="match status" value="1"/>
</dbReference>
<dbReference type="PANTHER" id="PTHR43273">
    <property type="entry name" value="ANAEROBIC SULFATASE-MATURATING ENZYME HOMOLOG ASLB-RELATED"/>
    <property type="match status" value="1"/>
</dbReference>
<evidence type="ECO:0000256" key="6">
    <source>
        <dbReference type="SAM" id="MobiDB-lite"/>
    </source>
</evidence>
<feature type="region of interest" description="Disordered" evidence="6">
    <location>
        <begin position="401"/>
        <end position="464"/>
    </location>
</feature>
<keyword evidence="1" id="KW-0949">S-adenosyl-L-methionine</keyword>
<dbReference type="Proteomes" id="UP001595846">
    <property type="component" value="Unassembled WGS sequence"/>
</dbReference>
<dbReference type="CDD" id="cd01335">
    <property type="entry name" value="Radical_SAM"/>
    <property type="match status" value="1"/>
</dbReference>
<evidence type="ECO:0000259" key="7">
    <source>
        <dbReference type="PROSITE" id="PS51918"/>
    </source>
</evidence>
<protein>
    <submittedName>
        <fullName evidence="8">Radical SAM protein</fullName>
    </submittedName>
</protein>
<evidence type="ECO:0000256" key="1">
    <source>
        <dbReference type="ARBA" id="ARBA00022691"/>
    </source>
</evidence>
<evidence type="ECO:0000313" key="9">
    <source>
        <dbReference type="Proteomes" id="UP001595846"/>
    </source>
</evidence>
<dbReference type="Gene3D" id="3.20.20.70">
    <property type="entry name" value="Aldolase class I"/>
    <property type="match status" value="1"/>
</dbReference>
<organism evidence="8 9">
    <name type="scientific">Halovivax cerinus</name>
    <dbReference type="NCBI Taxonomy" id="1487865"/>
    <lineage>
        <taxon>Archaea</taxon>
        <taxon>Methanobacteriati</taxon>
        <taxon>Methanobacteriota</taxon>
        <taxon>Stenosarchaea group</taxon>
        <taxon>Halobacteria</taxon>
        <taxon>Halobacteriales</taxon>
        <taxon>Natrialbaceae</taxon>
        <taxon>Halovivax</taxon>
    </lineage>
</organism>
<gene>
    <name evidence="8" type="ORF">ACFOUR_03475</name>
</gene>
<dbReference type="PANTHER" id="PTHR43273:SF3">
    <property type="entry name" value="ANAEROBIC SULFATASE-MATURATING ENZYME HOMOLOG ASLB-RELATED"/>
    <property type="match status" value="1"/>
</dbReference>
<evidence type="ECO:0000256" key="2">
    <source>
        <dbReference type="ARBA" id="ARBA00022723"/>
    </source>
</evidence>
<feature type="compositionally biased region" description="Polar residues" evidence="6">
    <location>
        <begin position="445"/>
        <end position="456"/>
    </location>
</feature>
<feature type="compositionally biased region" description="Low complexity" evidence="6">
    <location>
        <begin position="413"/>
        <end position="432"/>
    </location>
</feature>
<reference evidence="8 9" key="1">
    <citation type="journal article" date="2019" name="Int. J. Syst. Evol. Microbiol.">
        <title>The Global Catalogue of Microorganisms (GCM) 10K type strain sequencing project: providing services to taxonomists for standard genome sequencing and annotation.</title>
        <authorList>
            <consortium name="The Broad Institute Genomics Platform"/>
            <consortium name="The Broad Institute Genome Sequencing Center for Infectious Disease"/>
            <person name="Wu L."/>
            <person name="Ma J."/>
        </authorList>
    </citation>
    <scope>NUCLEOTIDE SEQUENCE [LARGE SCALE GENOMIC DNA]</scope>
    <source>
        <strain evidence="8 9">IBRC-M 10256</strain>
    </source>
</reference>
<dbReference type="GeneID" id="73902797"/>
<dbReference type="GO" id="GO:0051536">
    <property type="term" value="F:iron-sulfur cluster binding"/>
    <property type="evidence" value="ECO:0007669"/>
    <property type="project" value="UniProtKB-KW"/>
</dbReference>
<feature type="domain" description="Radical SAM core" evidence="7">
    <location>
        <begin position="1"/>
        <end position="231"/>
    </location>
</feature>
<dbReference type="InterPro" id="IPR013785">
    <property type="entry name" value="Aldolase_TIM"/>
</dbReference>
<keyword evidence="3" id="KW-0408">Iron</keyword>
<dbReference type="Pfam" id="PF04055">
    <property type="entry name" value="Radical_SAM"/>
    <property type="match status" value="1"/>
</dbReference>
<comment type="caution">
    <text evidence="8">The sequence shown here is derived from an EMBL/GenBank/DDBJ whole genome shotgun (WGS) entry which is preliminary data.</text>
</comment>
<dbReference type="InterPro" id="IPR058240">
    <property type="entry name" value="rSAM_sf"/>
</dbReference>
<dbReference type="GO" id="GO:0046872">
    <property type="term" value="F:metal ion binding"/>
    <property type="evidence" value="ECO:0007669"/>
    <property type="project" value="UniProtKB-KW"/>
</dbReference>
<dbReference type="EMBL" id="JBHSAQ010000002">
    <property type="protein sequence ID" value="MFC3957435.1"/>
    <property type="molecule type" value="Genomic_DNA"/>
</dbReference>
<dbReference type="SFLD" id="SFLDS00029">
    <property type="entry name" value="Radical_SAM"/>
    <property type="match status" value="1"/>
</dbReference>
<dbReference type="InterPro" id="IPR023867">
    <property type="entry name" value="Sulphatase_maturase_rSAM"/>
</dbReference>
<dbReference type="SUPFAM" id="SSF102114">
    <property type="entry name" value="Radical SAM enzymes"/>
    <property type="match status" value="1"/>
</dbReference>
<accession>A0ABD5NKS3</accession>
<proteinExistence type="inferred from homology"/>
<name>A0ABD5NKS3_9EURY</name>
<evidence type="ECO:0000256" key="5">
    <source>
        <dbReference type="ARBA" id="ARBA00023601"/>
    </source>
</evidence>
<sequence>MTLHVQATTGCNLGCSYCYENPDRERKQEWVDRQYDLDEIFDRLNEFGHRYDEVPGLHGGEPLLMRTEDIEAIFEWVYERYDRGPAIQTNGTLIDDKHIELFRDYDVHVGVSCDGPAELNRERQAAGERETDRTNATDSMTGRTVDAIERMIEEGIPCSVITVVHETNAGTDERLEKLLDWIDWLCRNGVTGHYNPAIPYDDIQNDVSVGPERLKEVYLRTWEWMKAEPYRSWNPMEQMVDNLIGNGTGGCVNRRCDVFNTRDAKSIKGNGESSGCGKTWSAVGDGVPFLQGPTTDNEYEHSNERYDVLKNTPGPHGEETPDMGGCKGCTYWNVCQGGCPSAGINDDWRNRSIWCEAKYALYERIEHDIRAIFPNVTLVTDFPWDAELSRSDMRKHDWSGDFKPFSAVRPGTRGPSSASRAAADPAGPALDRVPNRVLPDRLRSQKSGQSTSTGWRTVTEFDTE</sequence>
<feature type="region of interest" description="Disordered" evidence="6">
    <location>
        <begin position="118"/>
        <end position="139"/>
    </location>
</feature>
<dbReference type="SFLD" id="SFLDG01067">
    <property type="entry name" value="SPASM/twitch_domain_containing"/>
    <property type="match status" value="1"/>
</dbReference>
<evidence type="ECO:0000256" key="3">
    <source>
        <dbReference type="ARBA" id="ARBA00023004"/>
    </source>
</evidence>
<keyword evidence="2" id="KW-0479">Metal-binding</keyword>
<comment type="similarity">
    <text evidence="5">Belongs to the radical SAM superfamily. Anaerobic sulfatase-maturating enzyme family.</text>
</comment>
<dbReference type="RefSeq" id="WP_256533666.1">
    <property type="nucleotide sequence ID" value="NZ_CP101824.1"/>
</dbReference>
<feature type="compositionally biased region" description="Basic and acidic residues" evidence="6">
    <location>
        <begin position="119"/>
        <end position="135"/>
    </location>
</feature>
<keyword evidence="4" id="KW-0411">Iron-sulfur</keyword>
<dbReference type="InterPro" id="IPR007197">
    <property type="entry name" value="rSAM"/>
</dbReference>